<keyword evidence="1" id="KW-0472">Membrane</keyword>
<feature type="transmembrane region" description="Helical" evidence="1">
    <location>
        <begin position="7"/>
        <end position="24"/>
    </location>
</feature>
<reference evidence="3" key="1">
    <citation type="submission" date="2016-10" db="EMBL/GenBank/DDBJ databases">
        <authorList>
            <person name="Varghese N."/>
            <person name="Submissions S."/>
        </authorList>
    </citation>
    <scope>NUCLEOTIDE SEQUENCE [LARGE SCALE GENOMIC DNA]</scope>
    <source>
        <strain evidence="3">CGMCC 1.6854</strain>
    </source>
</reference>
<organism evidence="2 3">
    <name type="scientific">Fictibacillus solisalsi</name>
    <dbReference type="NCBI Taxonomy" id="459525"/>
    <lineage>
        <taxon>Bacteria</taxon>
        <taxon>Bacillati</taxon>
        <taxon>Bacillota</taxon>
        <taxon>Bacilli</taxon>
        <taxon>Bacillales</taxon>
        <taxon>Fictibacillaceae</taxon>
        <taxon>Fictibacillus</taxon>
    </lineage>
</organism>
<evidence type="ECO:0000313" key="3">
    <source>
        <dbReference type="Proteomes" id="UP000199544"/>
    </source>
</evidence>
<evidence type="ECO:0000256" key="1">
    <source>
        <dbReference type="SAM" id="Phobius"/>
    </source>
</evidence>
<dbReference type="Proteomes" id="UP000199544">
    <property type="component" value="Unassembled WGS sequence"/>
</dbReference>
<dbReference type="RefSeq" id="WP_090233968.1">
    <property type="nucleotide sequence ID" value="NZ_FNHW01000001.1"/>
</dbReference>
<dbReference type="EMBL" id="FNHW01000001">
    <property type="protein sequence ID" value="SDM75143.1"/>
    <property type="molecule type" value="Genomic_DNA"/>
</dbReference>
<dbReference type="OrthoDB" id="1938732at2"/>
<feature type="transmembrane region" description="Helical" evidence="1">
    <location>
        <begin position="44"/>
        <end position="71"/>
    </location>
</feature>
<keyword evidence="1" id="KW-0812">Transmembrane</keyword>
<gene>
    <name evidence="2" type="ORF">SAMN04488137_1768</name>
</gene>
<accession>A0A1G9VSN3</accession>
<protein>
    <submittedName>
        <fullName evidence="2">Uncharacterized protein</fullName>
    </submittedName>
</protein>
<evidence type="ECO:0000313" key="2">
    <source>
        <dbReference type="EMBL" id="SDM75143.1"/>
    </source>
</evidence>
<sequence length="202" mass="23244">MLGKKFYILFIIGIIVVSVIVPIITNELMFIGHFKVAGKSPDTWIGYLGSFWGAIIGGVISGVITLVGVMITIKASVKGINDTIEEQRRIRDEDNLREINKERLSMFYGPIDNMASTFHLEYGAHYFHDLTPQQQEEFVGLVVQNTYYADKDTYIKVIELTGSFKNRAHADLDKYYNELRTLISDEVYLLREKLQLPERKWE</sequence>
<keyword evidence="3" id="KW-1185">Reference proteome</keyword>
<keyword evidence="1" id="KW-1133">Transmembrane helix</keyword>
<name>A0A1G9VSN3_9BACL</name>
<dbReference type="AlphaFoldDB" id="A0A1G9VSN3"/>
<proteinExistence type="predicted"/>